<organism evidence="7 8">
    <name type="scientific">Melghirimyces thermohalophilus</name>
    <dbReference type="NCBI Taxonomy" id="1236220"/>
    <lineage>
        <taxon>Bacteria</taxon>
        <taxon>Bacillati</taxon>
        <taxon>Bacillota</taxon>
        <taxon>Bacilli</taxon>
        <taxon>Bacillales</taxon>
        <taxon>Thermoactinomycetaceae</taxon>
        <taxon>Melghirimyces</taxon>
    </lineage>
</organism>
<dbReference type="GO" id="GO:0016987">
    <property type="term" value="F:sigma factor activity"/>
    <property type="evidence" value="ECO:0007669"/>
    <property type="project" value="UniProtKB-KW"/>
</dbReference>
<dbReference type="STRING" id="1236220.SAMN04488112_106180"/>
<dbReference type="SUPFAM" id="SSF88659">
    <property type="entry name" value="Sigma3 and sigma4 domains of RNA polymerase sigma factors"/>
    <property type="match status" value="1"/>
</dbReference>
<evidence type="ECO:0000256" key="1">
    <source>
        <dbReference type="ARBA" id="ARBA00010641"/>
    </source>
</evidence>
<dbReference type="Gene3D" id="1.10.1740.10">
    <property type="match status" value="1"/>
</dbReference>
<keyword evidence="8" id="KW-1185">Reference proteome</keyword>
<dbReference type="RefSeq" id="WP_176757863.1">
    <property type="nucleotide sequence ID" value="NZ_FMZA01000006.1"/>
</dbReference>
<dbReference type="GO" id="GO:0006352">
    <property type="term" value="P:DNA-templated transcription initiation"/>
    <property type="evidence" value="ECO:0007669"/>
    <property type="project" value="InterPro"/>
</dbReference>
<evidence type="ECO:0000256" key="4">
    <source>
        <dbReference type="ARBA" id="ARBA00023163"/>
    </source>
</evidence>
<accession>A0A1G6KV20</accession>
<protein>
    <submittedName>
        <fullName evidence="7">RNA polymerase sigma-70 factor, ECF subfamily</fullName>
    </submittedName>
</protein>
<dbReference type="InterPro" id="IPR039425">
    <property type="entry name" value="RNA_pol_sigma-70-like"/>
</dbReference>
<dbReference type="EMBL" id="FMZA01000006">
    <property type="protein sequence ID" value="SDC34939.1"/>
    <property type="molecule type" value="Genomic_DNA"/>
</dbReference>
<dbReference type="Pfam" id="PF04542">
    <property type="entry name" value="Sigma70_r2"/>
    <property type="match status" value="1"/>
</dbReference>
<dbReference type="InterPro" id="IPR014284">
    <property type="entry name" value="RNA_pol_sigma-70_dom"/>
</dbReference>
<dbReference type="NCBIfam" id="TIGR02937">
    <property type="entry name" value="sigma70-ECF"/>
    <property type="match status" value="1"/>
</dbReference>
<dbReference type="Pfam" id="PF08281">
    <property type="entry name" value="Sigma70_r4_2"/>
    <property type="match status" value="1"/>
</dbReference>
<keyword evidence="4" id="KW-0804">Transcription</keyword>
<dbReference type="InterPro" id="IPR036388">
    <property type="entry name" value="WH-like_DNA-bd_sf"/>
</dbReference>
<dbReference type="CDD" id="cd06171">
    <property type="entry name" value="Sigma70_r4"/>
    <property type="match status" value="1"/>
</dbReference>
<evidence type="ECO:0000259" key="6">
    <source>
        <dbReference type="Pfam" id="PF08281"/>
    </source>
</evidence>
<evidence type="ECO:0000313" key="8">
    <source>
        <dbReference type="Proteomes" id="UP000199387"/>
    </source>
</evidence>
<evidence type="ECO:0000256" key="3">
    <source>
        <dbReference type="ARBA" id="ARBA00023082"/>
    </source>
</evidence>
<proteinExistence type="inferred from homology"/>
<evidence type="ECO:0000259" key="5">
    <source>
        <dbReference type="Pfam" id="PF04542"/>
    </source>
</evidence>
<name>A0A1G6KV20_9BACL</name>
<dbReference type="PANTHER" id="PTHR43133:SF51">
    <property type="entry name" value="RNA POLYMERASE SIGMA FACTOR"/>
    <property type="match status" value="1"/>
</dbReference>
<feature type="domain" description="RNA polymerase sigma factor 70 region 4 type 2" evidence="6">
    <location>
        <begin position="118"/>
        <end position="170"/>
    </location>
</feature>
<reference evidence="7 8" key="1">
    <citation type="submission" date="2016-10" db="EMBL/GenBank/DDBJ databases">
        <authorList>
            <person name="de Groot N.N."/>
        </authorList>
    </citation>
    <scope>NUCLEOTIDE SEQUENCE [LARGE SCALE GENOMIC DNA]</scope>
    <source>
        <strain evidence="7 8">DSM 45514</strain>
    </source>
</reference>
<sequence length="177" mass="21365">MNADNTQRKSVTDEFLERLQEHRRYLYHIAYRLTGNTEDAKDLMQETLWQAHRKSNKYVYEKSLKAWLRTMMTNRFRDQKRKKSLKLVALEDAFIQSEPPHSVNVSVEEQVEQRMMLEQVKEEIQNLPEIYRRVVVLRHFRNYSYAEISEALDIPEGTVKTQLFRARKMLKDRLSKK</sequence>
<dbReference type="InterPro" id="IPR013249">
    <property type="entry name" value="RNA_pol_sigma70_r4_t2"/>
</dbReference>
<keyword evidence="2" id="KW-0805">Transcription regulation</keyword>
<dbReference type="InterPro" id="IPR013324">
    <property type="entry name" value="RNA_pol_sigma_r3/r4-like"/>
</dbReference>
<keyword evidence="3" id="KW-0731">Sigma factor</keyword>
<dbReference type="Gene3D" id="1.10.10.10">
    <property type="entry name" value="Winged helix-like DNA-binding domain superfamily/Winged helix DNA-binding domain"/>
    <property type="match status" value="1"/>
</dbReference>
<evidence type="ECO:0000313" key="7">
    <source>
        <dbReference type="EMBL" id="SDC34939.1"/>
    </source>
</evidence>
<dbReference type="SUPFAM" id="SSF88946">
    <property type="entry name" value="Sigma2 domain of RNA polymerase sigma factors"/>
    <property type="match status" value="1"/>
</dbReference>
<comment type="similarity">
    <text evidence="1">Belongs to the sigma-70 factor family. ECF subfamily.</text>
</comment>
<dbReference type="PANTHER" id="PTHR43133">
    <property type="entry name" value="RNA POLYMERASE ECF-TYPE SIGMA FACTO"/>
    <property type="match status" value="1"/>
</dbReference>
<dbReference type="AlphaFoldDB" id="A0A1G6KV20"/>
<dbReference type="InterPro" id="IPR013325">
    <property type="entry name" value="RNA_pol_sigma_r2"/>
</dbReference>
<dbReference type="InterPro" id="IPR007627">
    <property type="entry name" value="RNA_pol_sigma70_r2"/>
</dbReference>
<dbReference type="Proteomes" id="UP000199387">
    <property type="component" value="Unassembled WGS sequence"/>
</dbReference>
<gene>
    <name evidence="7" type="ORF">SAMN04488112_106180</name>
</gene>
<dbReference type="GO" id="GO:0003677">
    <property type="term" value="F:DNA binding"/>
    <property type="evidence" value="ECO:0007669"/>
    <property type="project" value="InterPro"/>
</dbReference>
<feature type="domain" description="RNA polymerase sigma-70 region 2" evidence="5">
    <location>
        <begin position="20"/>
        <end position="84"/>
    </location>
</feature>
<evidence type="ECO:0000256" key="2">
    <source>
        <dbReference type="ARBA" id="ARBA00023015"/>
    </source>
</evidence>